<dbReference type="Proteomes" id="UP001611383">
    <property type="component" value="Chromosome"/>
</dbReference>
<evidence type="ECO:0000313" key="2">
    <source>
        <dbReference type="Proteomes" id="UP001611383"/>
    </source>
</evidence>
<organism evidence="1 2">
    <name type="scientific">Archangium minus</name>
    <dbReference type="NCBI Taxonomy" id="83450"/>
    <lineage>
        <taxon>Bacteria</taxon>
        <taxon>Pseudomonadati</taxon>
        <taxon>Myxococcota</taxon>
        <taxon>Myxococcia</taxon>
        <taxon>Myxococcales</taxon>
        <taxon>Cystobacterineae</taxon>
        <taxon>Archangiaceae</taxon>
        <taxon>Archangium</taxon>
    </lineage>
</organism>
<evidence type="ECO:0000313" key="1">
    <source>
        <dbReference type="EMBL" id="WNG46254.1"/>
    </source>
</evidence>
<proteinExistence type="predicted"/>
<gene>
    <name evidence="1" type="ORF">F0U60_20620</name>
</gene>
<sequence length="183" mass="19777">MAHLSVEELLAEMRAARESGGANQASTEQLRLHRELVATCPAFTPNLLELARLLLLTDEPGVDAGQAFSEIHHLLEQAVRASNRSAPSLLELAHFVDSIRNAPDEAEKLFEESAATALRSLEGAWSALINLWTVQNRRETLEKALALGARAEKLFPDSAGIHADVARARSFAAHAGLLPDEGS</sequence>
<dbReference type="EMBL" id="CP043494">
    <property type="protein sequence ID" value="WNG46254.1"/>
    <property type="molecule type" value="Genomic_DNA"/>
</dbReference>
<evidence type="ECO:0008006" key="3">
    <source>
        <dbReference type="Google" id="ProtNLM"/>
    </source>
</evidence>
<keyword evidence="2" id="KW-1185">Reference proteome</keyword>
<accession>A0ABY9WR22</accession>
<dbReference type="InterPro" id="IPR011990">
    <property type="entry name" value="TPR-like_helical_dom_sf"/>
</dbReference>
<name>A0ABY9WR22_9BACT</name>
<protein>
    <recommendedName>
        <fullName evidence="3">Tetratricopeptide repeat protein</fullName>
    </recommendedName>
</protein>
<dbReference type="Gene3D" id="1.25.40.10">
    <property type="entry name" value="Tetratricopeptide repeat domain"/>
    <property type="match status" value="1"/>
</dbReference>
<dbReference type="RefSeq" id="WP_395822449.1">
    <property type="nucleotide sequence ID" value="NZ_CP043494.1"/>
</dbReference>
<reference evidence="1 2" key="1">
    <citation type="submission" date="2019-08" db="EMBL/GenBank/DDBJ databases">
        <title>Archangium and Cystobacter genomes.</title>
        <authorList>
            <person name="Chen I.-C.K."/>
            <person name="Wielgoss S."/>
        </authorList>
    </citation>
    <scope>NUCLEOTIDE SEQUENCE [LARGE SCALE GENOMIC DNA]</scope>
    <source>
        <strain evidence="1 2">Cbm 6</strain>
    </source>
</reference>